<name>A0A7W3T6Z8_9ACTN</name>
<sequence length="187" mass="18885">MHGAAPVGWLMAVICAGTGLYCLCSARRSTGRARQVAVVEGVMLAGMAVMAVPGGAAPLPSVLLPGGAAGDGLRGAAVLFFPVLALWPLVRPRPGPGHRVHHLVEGAAMGWMVHLWLLGGHTGPSTGPPAVFTALSAAYFAGCALWVGSRLVPPEPTPGPSPGRSPEMAAACRVVTALAMAVMLVGM</sequence>
<feature type="transmembrane region" description="Helical" evidence="1">
    <location>
        <begin position="36"/>
        <end position="53"/>
    </location>
</feature>
<dbReference type="Proteomes" id="UP000530234">
    <property type="component" value="Unassembled WGS sequence"/>
</dbReference>
<organism evidence="2 3">
    <name type="scientific">Streptomyces calidiresistens</name>
    <dbReference type="NCBI Taxonomy" id="1485586"/>
    <lineage>
        <taxon>Bacteria</taxon>
        <taxon>Bacillati</taxon>
        <taxon>Actinomycetota</taxon>
        <taxon>Actinomycetes</taxon>
        <taxon>Kitasatosporales</taxon>
        <taxon>Streptomycetaceae</taxon>
        <taxon>Streptomyces</taxon>
    </lineage>
</organism>
<keyword evidence="1" id="KW-0472">Membrane</keyword>
<dbReference type="InterPro" id="IPR033458">
    <property type="entry name" value="DUF5134"/>
</dbReference>
<dbReference type="EMBL" id="VKHS01000761">
    <property type="protein sequence ID" value="MBB0232112.1"/>
    <property type="molecule type" value="Genomic_DNA"/>
</dbReference>
<comment type="caution">
    <text evidence="2">The sequence shown here is derived from an EMBL/GenBank/DDBJ whole genome shotgun (WGS) entry which is preliminary data.</text>
</comment>
<evidence type="ECO:0000313" key="2">
    <source>
        <dbReference type="EMBL" id="MBB0232112.1"/>
    </source>
</evidence>
<keyword evidence="1" id="KW-0812">Transmembrane</keyword>
<reference evidence="3" key="1">
    <citation type="submission" date="2019-10" db="EMBL/GenBank/DDBJ databases">
        <title>Streptomyces sp. nov., a novel actinobacterium isolated from alkaline environment.</title>
        <authorList>
            <person name="Golinska P."/>
        </authorList>
    </citation>
    <scope>NUCLEOTIDE SEQUENCE [LARGE SCALE GENOMIC DNA]</scope>
    <source>
        <strain evidence="3">DSM 42108</strain>
    </source>
</reference>
<feature type="transmembrane region" description="Helical" evidence="1">
    <location>
        <begin position="6"/>
        <end position="24"/>
    </location>
</feature>
<accession>A0A7W3T6Z8</accession>
<keyword evidence="1" id="KW-1133">Transmembrane helix</keyword>
<protein>
    <submittedName>
        <fullName evidence="2">DUF5134 domain-containing protein</fullName>
    </submittedName>
</protein>
<gene>
    <name evidence="2" type="ORF">FOE67_22080</name>
</gene>
<feature type="transmembrane region" description="Helical" evidence="1">
    <location>
        <begin position="73"/>
        <end position="90"/>
    </location>
</feature>
<dbReference type="AlphaFoldDB" id="A0A7W3T6Z8"/>
<proteinExistence type="predicted"/>
<evidence type="ECO:0000313" key="3">
    <source>
        <dbReference type="Proteomes" id="UP000530234"/>
    </source>
</evidence>
<evidence type="ECO:0000256" key="1">
    <source>
        <dbReference type="SAM" id="Phobius"/>
    </source>
</evidence>
<keyword evidence="3" id="KW-1185">Reference proteome</keyword>
<dbReference type="Pfam" id="PF17197">
    <property type="entry name" value="DUF5134"/>
    <property type="match status" value="1"/>
</dbReference>